<comment type="similarity">
    <text evidence="3 9">Belongs to the uracil-DNA glycosylase (UDG) superfamily. UNG family.</text>
</comment>
<accession>A0ABS2PHB8</accession>
<dbReference type="Pfam" id="PF03167">
    <property type="entry name" value="UDG"/>
    <property type="match status" value="1"/>
</dbReference>
<evidence type="ECO:0000256" key="2">
    <source>
        <dbReference type="ARBA" id="ARBA00002631"/>
    </source>
</evidence>
<evidence type="ECO:0000256" key="4">
    <source>
        <dbReference type="ARBA" id="ARBA00012030"/>
    </source>
</evidence>
<dbReference type="InterPro" id="IPR005122">
    <property type="entry name" value="Uracil-DNA_glycosylase-like"/>
</dbReference>
<dbReference type="NCBIfam" id="NF003589">
    <property type="entry name" value="PRK05254.1-2"/>
    <property type="match status" value="1"/>
</dbReference>
<reference evidence="11 12" key="1">
    <citation type="submission" date="2021-01" db="EMBL/GenBank/DDBJ databases">
        <title>Genomic Encyclopedia of Type Strains, Phase IV (KMG-IV): sequencing the most valuable type-strain genomes for metagenomic binning, comparative biology and taxonomic classification.</title>
        <authorList>
            <person name="Goeker M."/>
        </authorList>
    </citation>
    <scope>NUCLEOTIDE SEQUENCE [LARGE SCALE GENOMIC DNA]</scope>
    <source>
        <strain evidence="11 12">DSM 25540</strain>
    </source>
</reference>
<evidence type="ECO:0000256" key="5">
    <source>
        <dbReference type="ARBA" id="ARBA00018429"/>
    </source>
</evidence>
<gene>
    <name evidence="9" type="primary">ung</name>
    <name evidence="11" type="ORF">JOD17_003605</name>
</gene>
<dbReference type="RefSeq" id="WP_204699296.1">
    <property type="nucleotide sequence ID" value="NZ_JAFBEC010000013.1"/>
</dbReference>
<dbReference type="NCBIfam" id="NF003592">
    <property type="entry name" value="PRK05254.1-5"/>
    <property type="match status" value="1"/>
</dbReference>
<dbReference type="SMART" id="SM00987">
    <property type="entry name" value="UreE_C"/>
    <property type="match status" value="1"/>
</dbReference>
<dbReference type="EMBL" id="JAFBEC010000013">
    <property type="protein sequence ID" value="MBM7634486.1"/>
    <property type="molecule type" value="Genomic_DNA"/>
</dbReference>
<dbReference type="GO" id="GO:0004844">
    <property type="term" value="F:uracil DNA N-glycosylase activity"/>
    <property type="evidence" value="ECO:0007669"/>
    <property type="project" value="UniProtKB-EC"/>
</dbReference>
<keyword evidence="8 9" id="KW-0234">DNA repair</keyword>
<dbReference type="NCBIfam" id="NF003591">
    <property type="entry name" value="PRK05254.1-4"/>
    <property type="match status" value="1"/>
</dbReference>
<protein>
    <recommendedName>
        <fullName evidence="5 9">Uracil-DNA glycosylase</fullName>
        <shortName evidence="9">UDG</shortName>
        <ecNumber evidence="4 9">3.2.2.27</ecNumber>
    </recommendedName>
</protein>
<proteinExistence type="inferred from homology"/>
<feature type="active site" description="Proton acceptor" evidence="9">
    <location>
        <position position="66"/>
    </location>
</feature>
<comment type="function">
    <text evidence="2 9">Excises uracil residues from the DNA which can arise as a result of misincorporation of dUMP residues by DNA polymerase or due to deamination of cytosine.</text>
</comment>
<comment type="subcellular location">
    <subcellularLocation>
        <location evidence="9">Cytoplasm</location>
    </subcellularLocation>
</comment>
<dbReference type="NCBIfam" id="NF003588">
    <property type="entry name" value="PRK05254.1-1"/>
    <property type="match status" value="1"/>
</dbReference>
<feature type="domain" description="Uracil-DNA glycosylase-like" evidence="10">
    <location>
        <begin position="51"/>
        <end position="210"/>
    </location>
</feature>
<comment type="caution">
    <text evidence="11">The sequence shown here is derived from an EMBL/GenBank/DDBJ whole genome shotgun (WGS) entry which is preliminary data.</text>
</comment>
<dbReference type="Proteomes" id="UP000741863">
    <property type="component" value="Unassembled WGS sequence"/>
</dbReference>
<keyword evidence="7 9" id="KW-0378">Hydrolase</keyword>
<dbReference type="InterPro" id="IPR036895">
    <property type="entry name" value="Uracil-DNA_glycosylase-like_sf"/>
</dbReference>
<dbReference type="PANTHER" id="PTHR11264:SF0">
    <property type="entry name" value="URACIL-DNA GLYCOSYLASE"/>
    <property type="match status" value="1"/>
</dbReference>
<dbReference type="PANTHER" id="PTHR11264">
    <property type="entry name" value="URACIL-DNA GLYCOSYLASE"/>
    <property type="match status" value="1"/>
</dbReference>
<dbReference type="InterPro" id="IPR002043">
    <property type="entry name" value="UDG_fam1"/>
</dbReference>
<keyword evidence="9" id="KW-0963">Cytoplasm</keyword>
<evidence type="ECO:0000256" key="1">
    <source>
        <dbReference type="ARBA" id="ARBA00001400"/>
    </source>
</evidence>
<evidence type="ECO:0000256" key="3">
    <source>
        <dbReference type="ARBA" id="ARBA00008184"/>
    </source>
</evidence>
<organism evidence="11 12">
    <name type="scientific">Geomicrobium sediminis</name>
    <dbReference type="NCBI Taxonomy" id="1347788"/>
    <lineage>
        <taxon>Bacteria</taxon>
        <taxon>Bacillati</taxon>
        <taxon>Bacillota</taxon>
        <taxon>Bacilli</taxon>
        <taxon>Bacillales</taxon>
        <taxon>Geomicrobium</taxon>
    </lineage>
</organism>
<dbReference type="EC" id="3.2.2.27" evidence="4 9"/>
<comment type="catalytic activity">
    <reaction evidence="1 9">
        <text>Hydrolyzes single-stranded DNA or mismatched double-stranded DNA and polynucleotides, releasing free uracil.</text>
        <dbReference type="EC" id="3.2.2.27"/>
    </reaction>
</comment>
<dbReference type="SMART" id="SM00986">
    <property type="entry name" value="UDG"/>
    <property type="match status" value="1"/>
</dbReference>
<evidence type="ECO:0000313" key="12">
    <source>
        <dbReference type="Proteomes" id="UP000741863"/>
    </source>
</evidence>
<dbReference type="HAMAP" id="MF_00148">
    <property type="entry name" value="UDG"/>
    <property type="match status" value="1"/>
</dbReference>
<evidence type="ECO:0000256" key="9">
    <source>
        <dbReference type="HAMAP-Rule" id="MF_00148"/>
    </source>
</evidence>
<evidence type="ECO:0000256" key="6">
    <source>
        <dbReference type="ARBA" id="ARBA00022763"/>
    </source>
</evidence>
<keyword evidence="6 9" id="KW-0227">DNA damage</keyword>
<evidence type="ECO:0000256" key="7">
    <source>
        <dbReference type="ARBA" id="ARBA00022801"/>
    </source>
</evidence>
<evidence type="ECO:0000256" key="8">
    <source>
        <dbReference type="ARBA" id="ARBA00023204"/>
    </source>
</evidence>
<sequence length="224" mass="25444">MKNVTVGNDWDYLLEDEFQKSYFTSLQAFLETAYSQKAIFPPREDIFRALQLTSYQQTNVVLLGQDPYHGFGQAQGLSFSVSKSVAIPPSLRNIYKELKEDLQCNIPAHGDLTAWASQGVLLLNTVLTVEEGEANSHHQKGWEHFTDSIISLLNEKEEPIVFLLWGKDAQKKATMIDDRHCKIMSTHPSPLAAYRGFFGSRPFSKTNAFLIEQGRSPIRWCLDE</sequence>
<dbReference type="NCBIfam" id="TIGR00628">
    <property type="entry name" value="ung"/>
    <property type="match status" value="1"/>
</dbReference>
<keyword evidence="12" id="KW-1185">Reference proteome</keyword>
<evidence type="ECO:0000313" key="11">
    <source>
        <dbReference type="EMBL" id="MBM7634486.1"/>
    </source>
</evidence>
<dbReference type="Gene3D" id="3.40.470.10">
    <property type="entry name" value="Uracil-DNA glycosylase-like domain"/>
    <property type="match status" value="1"/>
</dbReference>
<dbReference type="CDD" id="cd10027">
    <property type="entry name" value="UDG-F1-like"/>
    <property type="match status" value="1"/>
</dbReference>
<keyword evidence="11" id="KW-0326">Glycosidase</keyword>
<name>A0ABS2PHB8_9BACL</name>
<dbReference type="SUPFAM" id="SSF52141">
    <property type="entry name" value="Uracil-DNA glycosylase-like"/>
    <property type="match status" value="1"/>
</dbReference>
<evidence type="ECO:0000259" key="10">
    <source>
        <dbReference type="SMART" id="SM00986"/>
    </source>
</evidence>